<dbReference type="PROSITE" id="PS50234">
    <property type="entry name" value="VWFA"/>
    <property type="match status" value="8"/>
</dbReference>
<dbReference type="GeneTree" id="ENSGT00940000155619"/>
<keyword evidence="7" id="KW-0176">Collagen</keyword>
<evidence type="ECO:0000313" key="10">
    <source>
        <dbReference type="Ensembl" id="ENSCMIP00000000561.1"/>
    </source>
</evidence>
<evidence type="ECO:0000313" key="11">
    <source>
        <dbReference type="Proteomes" id="UP000314986"/>
    </source>
</evidence>
<dbReference type="PANTHER" id="PTHR24020">
    <property type="entry name" value="COLLAGEN ALPHA"/>
    <property type="match status" value="1"/>
</dbReference>
<keyword evidence="6" id="KW-0130">Cell adhesion</keyword>
<proteinExistence type="predicted"/>
<evidence type="ECO:0000256" key="5">
    <source>
        <dbReference type="ARBA" id="ARBA00022737"/>
    </source>
</evidence>
<feature type="domain" description="VWFA" evidence="9">
    <location>
        <begin position="804"/>
        <end position="977"/>
    </location>
</feature>
<dbReference type="FunFam" id="3.40.50.410:FF:000004">
    <property type="entry name" value="collagen alpha-6(VI) chain"/>
    <property type="match status" value="5"/>
</dbReference>
<protein>
    <recommendedName>
        <fullName evidence="9">VWFA domain-containing protein</fullName>
    </recommendedName>
</protein>
<feature type="domain" description="VWFA" evidence="9">
    <location>
        <begin position="1365"/>
        <end position="1553"/>
    </location>
</feature>
<evidence type="ECO:0000256" key="1">
    <source>
        <dbReference type="ARBA" id="ARBA00004498"/>
    </source>
</evidence>
<dbReference type="FunFam" id="3.40.50.410:FF:000003">
    <property type="entry name" value="Collagen type VI alpha 3 chain"/>
    <property type="match status" value="2"/>
</dbReference>
<feature type="domain" description="VWFA" evidence="9">
    <location>
        <begin position="991"/>
        <end position="1164"/>
    </location>
</feature>
<keyword evidence="5" id="KW-0677">Repeat</keyword>
<evidence type="ECO:0000256" key="7">
    <source>
        <dbReference type="ARBA" id="ARBA00023119"/>
    </source>
</evidence>
<dbReference type="Proteomes" id="UP000314986">
    <property type="component" value="Unassembled WGS sequence"/>
</dbReference>
<feature type="domain" description="VWFA" evidence="9">
    <location>
        <begin position="16"/>
        <end position="187"/>
    </location>
</feature>
<keyword evidence="4" id="KW-0732">Signal</keyword>
<dbReference type="GO" id="GO:0007155">
    <property type="term" value="P:cell adhesion"/>
    <property type="evidence" value="ECO:0007669"/>
    <property type="project" value="UniProtKB-KW"/>
</dbReference>
<dbReference type="InParanoid" id="A0A4W3GBD9"/>
<keyword evidence="2" id="KW-0964">Secreted</keyword>
<dbReference type="CDD" id="cd01472">
    <property type="entry name" value="vWA_collagen"/>
    <property type="match status" value="4"/>
</dbReference>
<dbReference type="PANTHER" id="PTHR24020:SF84">
    <property type="entry name" value="VWFA DOMAIN-CONTAINING PROTEIN"/>
    <property type="match status" value="1"/>
</dbReference>
<reference evidence="11" key="3">
    <citation type="journal article" date="2014" name="Nature">
        <title>Elephant shark genome provides unique insights into gnathostome evolution.</title>
        <authorList>
            <consortium name="International Elephant Shark Genome Sequencing Consortium"/>
            <person name="Venkatesh B."/>
            <person name="Lee A.P."/>
            <person name="Ravi V."/>
            <person name="Maurya A.K."/>
            <person name="Lian M.M."/>
            <person name="Swann J.B."/>
            <person name="Ohta Y."/>
            <person name="Flajnik M.F."/>
            <person name="Sutoh Y."/>
            <person name="Kasahara M."/>
            <person name="Hoon S."/>
            <person name="Gangu V."/>
            <person name="Roy S.W."/>
            <person name="Irimia M."/>
            <person name="Korzh V."/>
            <person name="Kondrychyn I."/>
            <person name="Lim Z.W."/>
            <person name="Tay B.H."/>
            <person name="Tohari S."/>
            <person name="Kong K.W."/>
            <person name="Ho S."/>
            <person name="Lorente-Galdos B."/>
            <person name="Quilez J."/>
            <person name="Marques-Bonet T."/>
            <person name="Raney B.J."/>
            <person name="Ingham P.W."/>
            <person name="Tay A."/>
            <person name="Hillier L.W."/>
            <person name="Minx P."/>
            <person name="Boehm T."/>
            <person name="Wilson R.K."/>
            <person name="Brenner S."/>
            <person name="Warren W.C."/>
        </authorList>
    </citation>
    <scope>NUCLEOTIDE SEQUENCE [LARGE SCALE GENOMIC DNA]</scope>
</reference>
<keyword evidence="3" id="KW-0272">Extracellular matrix</keyword>
<dbReference type="InterPro" id="IPR036465">
    <property type="entry name" value="vWFA_dom_sf"/>
</dbReference>
<feature type="domain" description="VWFA" evidence="9">
    <location>
        <begin position="1182"/>
        <end position="1350"/>
    </location>
</feature>
<dbReference type="Pfam" id="PF00092">
    <property type="entry name" value="VWA"/>
    <property type="match status" value="7"/>
</dbReference>
<reference evidence="11" key="1">
    <citation type="journal article" date="2006" name="Science">
        <title>Ancient noncoding elements conserved in the human genome.</title>
        <authorList>
            <person name="Venkatesh B."/>
            <person name="Kirkness E.F."/>
            <person name="Loh Y.H."/>
            <person name="Halpern A.L."/>
            <person name="Lee A.P."/>
            <person name="Johnson J."/>
            <person name="Dandona N."/>
            <person name="Viswanathan L.D."/>
            <person name="Tay A."/>
            <person name="Venter J.C."/>
            <person name="Strausberg R.L."/>
            <person name="Brenner S."/>
        </authorList>
    </citation>
    <scope>NUCLEOTIDE SEQUENCE [LARGE SCALE GENOMIC DNA]</scope>
</reference>
<keyword evidence="11" id="KW-1185">Reference proteome</keyword>
<dbReference type="SMART" id="SM00327">
    <property type="entry name" value="VWA"/>
    <property type="match status" value="8"/>
</dbReference>
<dbReference type="InterPro" id="IPR050525">
    <property type="entry name" value="ECM_Assembly_Org"/>
</dbReference>
<evidence type="ECO:0000256" key="3">
    <source>
        <dbReference type="ARBA" id="ARBA00022530"/>
    </source>
</evidence>
<evidence type="ECO:0000256" key="2">
    <source>
        <dbReference type="ARBA" id="ARBA00022525"/>
    </source>
</evidence>
<dbReference type="CDD" id="cd01450">
    <property type="entry name" value="vWFA_subfamily_ECM"/>
    <property type="match status" value="1"/>
</dbReference>
<organism evidence="10 11">
    <name type="scientific">Callorhinchus milii</name>
    <name type="common">Ghost shark</name>
    <dbReference type="NCBI Taxonomy" id="7868"/>
    <lineage>
        <taxon>Eukaryota</taxon>
        <taxon>Metazoa</taxon>
        <taxon>Chordata</taxon>
        <taxon>Craniata</taxon>
        <taxon>Vertebrata</taxon>
        <taxon>Chondrichthyes</taxon>
        <taxon>Holocephali</taxon>
        <taxon>Chimaeriformes</taxon>
        <taxon>Callorhinchidae</taxon>
        <taxon>Callorhinchus</taxon>
    </lineage>
</organism>
<keyword evidence="8" id="KW-0325">Glycoprotein</keyword>
<reference evidence="10" key="5">
    <citation type="submission" date="2025-09" db="UniProtKB">
        <authorList>
            <consortium name="Ensembl"/>
        </authorList>
    </citation>
    <scope>IDENTIFICATION</scope>
</reference>
<name>A0A4W3GBD9_CALMI</name>
<accession>A0A4W3GBD9</accession>
<feature type="domain" description="VWFA" evidence="9">
    <location>
        <begin position="205"/>
        <end position="385"/>
    </location>
</feature>
<feature type="domain" description="VWFA" evidence="9">
    <location>
        <begin position="617"/>
        <end position="787"/>
    </location>
</feature>
<dbReference type="PRINTS" id="PR00453">
    <property type="entry name" value="VWFADOMAIN"/>
</dbReference>
<dbReference type="Ensembl" id="ENSCMIT00000000606.1">
    <property type="protein sequence ID" value="ENSCMIP00000000561.1"/>
    <property type="gene ID" value="ENSCMIG00000000399.1"/>
</dbReference>
<dbReference type="Gene3D" id="3.40.50.410">
    <property type="entry name" value="von Willebrand factor, type A domain"/>
    <property type="match status" value="7"/>
</dbReference>
<dbReference type="InterPro" id="IPR002035">
    <property type="entry name" value="VWF_A"/>
</dbReference>
<dbReference type="SUPFAM" id="SSF53300">
    <property type="entry name" value="vWA-like"/>
    <property type="match status" value="8"/>
</dbReference>
<evidence type="ECO:0000256" key="4">
    <source>
        <dbReference type="ARBA" id="ARBA00022729"/>
    </source>
</evidence>
<evidence type="ECO:0000259" key="9">
    <source>
        <dbReference type="PROSITE" id="PS50234"/>
    </source>
</evidence>
<comment type="subcellular location">
    <subcellularLocation>
        <location evidence="1">Secreted</location>
        <location evidence="1">Extracellular space</location>
        <location evidence="1">Extracellular matrix</location>
    </subcellularLocation>
</comment>
<feature type="domain" description="VWFA" evidence="9">
    <location>
        <begin position="408"/>
        <end position="582"/>
    </location>
</feature>
<reference evidence="11" key="2">
    <citation type="journal article" date="2007" name="PLoS Biol.">
        <title>Survey sequencing and comparative analysis of the elephant shark (Callorhinchus milii) genome.</title>
        <authorList>
            <person name="Venkatesh B."/>
            <person name="Kirkness E.F."/>
            <person name="Loh Y.H."/>
            <person name="Halpern A.L."/>
            <person name="Lee A.P."/>
            <person name="Johnson J."/>
            <person name="Dandona N."/>
            <person name="Viswanathan L.D."/>
            <person name="Tay A."/>
            <person name="Venter J.C."/>
            <person name="Strausberg R.L."/>
            <person name="Brenner S."/>
        </authorList>
    </citation>
    <scope>NUCLEOTIDE SEQUENCE [LARGE SCALE GENOMIC DNA]</scope>
</reference>
<evidence type="ECO:0000256" key="8">
    <source>
        <dbReference type="ARBA" id="ARBA00023180"/>
    </source>
</evidence>
<dbReference type="OMA" id="HICLITF"/>
<reference evidence="10" key="4">
    <citation type="submission" date="2025-08" db="UniProtKB">
        <authorList>
            <consortium name="Ensembl"/>
        </authorList>
    </citation>
    <scope>IDENTIFICATION</scope>
</reference>
<sequence>MLKTTTEVADILDKADIVFLIDGSSSIAKSDFQLMKKFLKDFTKMFNIGERKFQFALGQYSTKQKAESYLSRSIGQSTLHDSIDKMSQLEGGTNTGKALTFVKSFFEPTQGSRKNEGVPQYLLVITDGQSQDSVVAPANGLRQQQINVFAIGVGRAFDSELIQIAGGADRKFSIENYADLDNIKRRIVHNLCRTPTLGPSERFADVVFLVEGSQNIGKIGFQQIQLFLTQTISQLNIGADKYRIGLAQYNRDVHNEFFLNQFVTKGQVLNYVRKKFTYRGGAGLKTGHAIDYLRSNYFIPSAGSRKDEGVPQIAVVISATPSEDDVKTPFESLNKVGVKIISIGVGKSDLDQLFITRHFSYPPSIFKTIDFNIVYQPSQDVVSTIKNITKQGDSKEPPAVCQDAPIADIVFLVVGSTSIGETHFELVRNFLSNIIRNLNVGAQKVRIGLIHYNDGESQEITFRSNQNKNDILKQVKTFPFRKGNTAIGKAIHYMKDNYFTKSSVSRANQGIPQIAIVITDGTSDDDVTKPAIELRDKGVVVFALGIKNANQTELNNIASHPLRRFVSRVDKFELLDKIKEEFQKKLCYEIIKRISIIPQQSLLNVLKQCCAETEEADIFFLIDESSSIQPADFIYIKTFMNDIVKTFHIGPKKVRTSVAMYATAPRTAFTATEYTSVTKVESAIGQITQAGGDTYTGRALKYMKNLFSEAEKSRNSRVRRFLIIVTDGEAHDNVKYPAEELRKEGIVMYAVGVGNINITQLNEIGDAPERVFNITNFDILKDLKPQIVQDICSKEACSKLDKADIIFLIDESGSIKDEDFPKIKHFMISFVNKTNIGLDKVQIGVIKFASQPTLVFKLNEYSTQPDLIQGINTMDHLKGGTEIGRALTFTADYFDGSKGGRLSVPQYLIVVTDGYSSDSVVAPATALRDKGIITFAIGVAESPWEQLREIAGSDDQVHFIEEYDALEQVKTDILSKICDSHKDCGRAEIADIIFVIDGSFNINKEQFQFVKTFMVALVNSSDVGMSNVRFGAVLYDTNPHTIFHLNELKSKAEVQNEINAIGNLTKGQTYTSKALNHAKKLLAPEYNGRNSGKVPQILILITHEKAADNAVLETTAQSIRDHGVSIYAIGVAGADLKELNLIAGSDKYFYVPRYDNLRYLTPNISQLICDASNLDCEVEKADIVFLIDGSGSVQTDDFQLIKEFLKNVITMFDTGEGKVQFALGQYSVDLHPEIYLKDQSKLYDGIDKMNQLGGGTNTGRALTSVNDFFEPTEGCRKNEGVPQYLLVITDGQSQDSVVAPANGLRRQQVNVFAIGVGEAVDSELIQIAGDANRKYSIKNFADLNNIKRRVTRSICACSSKDCSMNIAVGFDLTHPIGEEIFTGQHGLQAKLENILQRIGSVDKINCASNPSLKIRVGFHIQSDTGEAIFETELKEYNRKDVDDLKGIRTTSRIDLNEGYLASFSNKFIESAGKIQVVLMFTDGLDDNLERLEKTSRILRKGGVHALITVALENAVDVDNISLIEFGRGFEYKNQLSIGMQDIESSLLNQINVIAGRECCNLFCTCTGEPGRRGDHGSPGPKVRYSFKGLPGNEGPGGESVSLVTLKKIDGLVEVYEVMVSLGD</sequence>
<dbReference type="GO" id="GO:0005581">
    <property type="term" value="C:collagen trimer"/>
    <property type="evidence" value="ECO:0007669"/>
    <property type="project" value="UniProtKB-KW"/>
</dbReference>
<evidence type="ECO:0000256" key="6">
    <source>
        <dbReference type="ARBA" id="ARBA00022889"/>
    </source>
</evidence>